<accession>A0A0K0FWL4</accession>
<evidence type="ECO:0000313" key="2">
    <source>
        <dbReference type="WBParaSite" id="SVE_1681100.1"/>
    </source>
</evidence>
<organism evidence="1 2">
    <name type="scientific">Strongyloides venezuelensis</name>
    <name type="common">Threadworm</name>
    <dbReference type="NCBI Taxonomy" id="75913"/>
    <lineage>
        <taxon>Eukaryota</taxon>
        <taxon>Metazoa</taxon>
        <taxon>Ecdysozoa</taxon>
        <taxon>Nematoda</taxon>
        <taxon>Chromadorea</taxon>
        <taxon>Rhabditida</taxon>
        <taxon>Tylenchina</taxon>
        <taxon>Panagrolaimomorpha</taxon>
        <taxon>Strongyloidoidea</taxon>
        <taxon>Strongyloididae</taxon>
        <taxon>Strongyloides</taxon>
    </lineage>
</organism>
<dbReference type="Proteomes" id="UP000035680">
    <property type="component" value="Unassembled WGS sequence"/>
</dbReference>
<evidence type="ECO:0000313" key="1">
    <source>
        <dbReference type="Proteomes" id="UP000035680"/>
    </source>
</evidence>
<protein>
    <submittedName>
        <fullName evidence="2">Uncharacterized protein</fullName>
    </submittedName>
</protein>
<dbReference type="AlphaFoldDB" id="A0A0K0FWL4"/>
<dbReference type="WBParaSite" id="SVE_1681100.1">
    <property type="protein sequence ID" value="SVE_1681100.1"/>
    <property type="gene ID" value="SVE_1681100"/>
</dbReference>
<keyword evidence="1" id="KW-1185">Reference proteome</keyword>
<reference evidence="1" key="1">
    <citation type="submission" date="2014-07" db="EMBL/GenBank/DDBJ databases">
        <authorList>
            <person name="Martin A.A"/>
            <person name="De Silva N."/>
        </authorList>
    </citation>
    <scope>NUCLEOTIDE SEQUENCE</scope>
</reference>
<proteinExistence type="predicted"/>
<sequence length="97" mass="11144">MSQTYDKEMLTGRDGSVSSLINDDKEIDKLLEKKKYSFILSIINILMKTYVDDGSEIFLMRKKRWRKIGEPTLEDSDLIAKNTNAEISILGKVELTI</sequence>
<reference evidence="2" key="2">
    <citation type="submission" date="2015-08" db="UniProtKB">
        <authorList>
            <consortium name="WormBaseParasite"/>
        </authorList>
    </citation>
    <scope>IDENTIFICATION</scope>
</reference>
<name>A0A0K0FWL4_STRVS</name>